<dbReference type="InterPro" id="IPR012842">
    <property type="entry name" value="T3SS_SctL/SctL2"/>
</dbReference>
<comment type="subcellular location">
    <subcellularLocation>
        <location evidence="1">Cytoplasm</location>
    </subcellularLocation>
</comment>
<protein>
    <submittedName>
        <fullName evidence="7">Type III secretion system stator protein SctL</fullName>
    </submittedName>
</protein>
<keyword evidence="2" id="KW-0813">Transport</keyword>
<sequence length="206" mass="23098">MWIGRKVALEDASCAIEGVLLPQKMLLEQQQALSVLALAQQRSEAMLADAGRQVERLLNEAQQQAERQMAVRCEQAEQVFWQRAEALFSEWHEERTAQQTQLLNQAQALIKAAFEQLFGGLTEQQKLTGLLSQLLQASGRATAVTLYHASRHEAALAEWLDAHPQLGWSRCIDDALAAETLLLQTAQGEFSISWNSLRQHLLRLAD</sequence>
<comment type="caution">
    <text evidence="7">The sequence shown here is derived from an EMBL/GenBank/DDBJ whole genome shotgun (WGS) entry which is preliminary data.</text>
</comment>
<accession>A0ABS6DN89</accession>
<reference evidence="7 8" key="1">
    <citation type="submission" date="2021-04" db="EMBL/GenBank/DDBJ databases">
        <authorList>
            <person name="Seiffert S.N."/>
        </authorList>
    </citation>
    <scope>NUCLEOTIDE SEQUENCE [LARGE SCALE GENOMIC DNA]</scope>
    <source>
        <strain evidence="7 8">1</strain>
    </source>
</reference>
<evidence type="ECO:0000256" key="4">
    <source>
        <dbReference type="ARBA" id="ARBA00022927"/>
    </source>
</evidence>
<dbReference type="RefSeq" id="WP_216377055.1">
    <property type="nucleotide sequence ID" value="NZ_JAGRYT010000038.1"/>
</dbReference>
<evidence type="ECO:0000256" key="2">
    <source>
        <dbReference type="ARBA" id="ARBA00022448"/>
    </source>
</evidence>
<dbReference type="EMBL" id="JAGRYU010000035">
    <property type="protein sequence ID" value="MBU4684286.1"/>
    <property type="molecule type" value="Genomic_DNA"/>
</dbReference>
<gene>
    <name evidence="7" type="primary">sctL</name>
    <name evidence="7" type="ORF">KC222_19990</name>
</gene>
<reference evidence="8" key="2">
    <citation type="submission" date="2023-07" db="EMBL/GenBank/DDBJ databases">
        <title>Cedecea davisae an AmpC producer and its therapeutic implications.</title>
        <authorList>
            <person name="Notter J."/>
        </authorList>
    </citation>
    <scope>NUCLEOTIDE SEQUENCE [LARGE SCALE GENOMIC DNA]</scope>
    <source>
        <strain evidence="8">1</strain>
    </source>
</reference>
<dbReference type="InterPro" id="IPR009335">
    <property type="entry name" value="T3SS_HrpE/ATPase_suE"/>
</dbReference>
<keyword evidence="6" id="KW-0175">Coiled coil</keyword>
<dbReference type="Pfam" id="PF06188">
    <property type="entry name" value="HrpE"/>
    <property type="match status" value="1"/>
</dbReference>
<evidence type="ECO:0000256" key="1">
    <source>
        <dbReference type="ARBA" id="ARBA00004496"/>
    </source>
</evidence>
<dbReference type="Proteomes" id="UP000686327">
    <property type="component" value="Unassembled WGS sequence"/>
</dbReference>
<dbReference type="NCBIfam" id="TIGR02499">
    <property type="entry name" value="HrpE_YscL_not"/>
    <property type="match status" value="1"/>
</dbReference>
<keyword evidence="8" id="KW-1185">Reference proteome</keyword>
<evidence type="ECO:0000256" key="6">
    <source>
        <dbReference type="SAM" id="Coils"/>
    </source>
</evidence>
<evidence type="ECO:0000256" key="3">
    <source>
        <dbReference type="ARBA" id="ARBA00022490"/>
    </source>
</evidence>
<keyword evidence="4" id="KW-0653">Protein transport</keyword>
<feature type="coiled-coil region" evidence="6">
    <location>
        <begin position="40"/>
        <end position="67"/>
    </location>
</feature>
<keyword evidence="3" id="KW-0963">Cytoplasm</keyword>
<name>A0ABS6DN89_9ENTR</name>
<evidence type="ECO:0000313" key="8">
    <source>
        <dbReference type="Proteomes" id="UP000686327"/>
    </source>
</evidence>
<proteinExistence type="inferred from homology"/>
<comment type="similarity">
    <text evidence="5">Belongs to the SctL stator family.</text>
</comment>
<organism evidence="7 8">
    <name type="scientific">Cedecea davisae</name>
    <dbReference type="NCBI Taxonomy" id="158484"/>
    <lineage>
        <taxon>Bacteria</taxon>
        <taxon>Pseudomonadati</taxon>
        <taxon>Pseudomonadota</taxon>
        <taxon>Gammaproteobacteria</taxon>
        <taxon>Enterobacterales</taxon>
        <taxon>Enterobacteriaceae</taxon>
        <taxon>Cedecea</taxon>
    </lineage>
</organism>
<evidence type="ECO:0000313" key="7">
    <source>
        <dbReference type="EMBL" id="MBU4684286.1"/>
    </source>
</evidence>
<evidence type="ECO:0000256" key="5">
    <source>
        <dbReference type="ARBA" id="ARBA00024335"/>
    </source>
</evidence>